<keyword evidence="1" id="KW-0472">Membrane</keyword>
<accession>A0A9D2U1Q9</accession>
<protein>
    <submittedName>
        <fullName evidence="2">ABC-2 transporter permease</fullName>
    </submittedName>
</protein>
<evidence type="ECO:0000313" key="2">
    <source>
        <dbReference type="EMBL" id="HJD34375.1"/>
    </source>
</evidence>
<feature type="transmembrane region" description="Helical" evidence="1">
    <location>
        <begin position="89"/>
        <end position="113"/>
    </location>
</feature>
<dbReference type="EMBL" id="DWUV01000138">
    <property type="protein sequence ID" value="HJD34375.1"/>
    <property type="molecule type" value="Genomic_DNA"/>
</dbReference>
<name>A0A9D2U1Q9_9FIRM</name>
<sequence length="214" mass="23900">MKGIILKDLYENFCIPKNAAAYIFAALVTIPVGFLIRSQYYYILFSMIILPLFGGCALEYPTEQEEAAHFNKLMITFPVSRAQIVTAKYLLGLGFIILCNFLALLCAIAQVYIHHTVRLSEALRIWGIGISISMIFLSVIYVGYFLLGRRWGTIFFISVTCLIAIIYGISSALLGIEAIFSLSPALVLCLLLLGAVILTLSRLVSIRIYTWKHS</sequence>
<reference evidence="2" key="1">
    <citation type="journal article" date="2021" name="PeerJ">
        <title>Extensive microbial diversity within the chicken gut microbiome revealed by metagenomics and culture.</title>
        <authorList>
            <person name="Gilroy R."/>
            <person name="Ravi A."/>
            <person name="Getino M."/>
            <person name="Pursley I."/>
            <person name="Horton D.L."/>
            <person name="Alikhan N.F."/>
            <person name="Baker D."/>
            <person name="Gharbi K."/>
            <person name="Hall N."/>
            <person name="Watson M."/>
            <person name="Adriaenssens E.M."/>
            <person name="Foster-Nyarko E."/>
            <person name="Jarju S."/>
            <person name="Secka A."/>
            <person name="Antonio M."/>
            <person name="Oren A."/>
            <person name="Chaudhuri R.R."/>
            <person name="La Ragione R."/>
            <person name="Hildebrand F."/>
            <person name="Pallen M.J."/>
        </authorList>
    </citation>
    <scope>NUCLEOTIDE SEQUENCE</scope>
    <source>
        <strain evidence="2">ChiGjej3B3-11674</strain>
    </source>
</reference>
<feature type="transmembrane region" description="Helical" evidence="1">
    <location>
        <begin position="42"/>
        <end position="60"/>
    </location>
</feature>
<dbReference type="AlphaFoldDB" id="A0A9D2U1Q9"/>
<dbReference type="Pfam" id="PF13346">
    <property type="entry name" value="ABC2_membrane_5"/>
    <property type="match status" value="1"/>
</dbReference>
<feature type="transmembrane region" description="Helical" evidence="1">
    <location>
        <begin position="154"/>
        <end position="176"/>
    </location>
</feature>
<keyword evidence="1" id="KW-0812">Transmembrane</keyword>
<feature type="transmembrane region" description="Helical" evidence="1">
    <location>
        <begin position="125"/>
        <end position="147"/>
    </location>
</feature>
<proteinExistence type="predicted"/>
<dbReference type="Proteomes" id="UP000823897">
    <property type="component" value="Unassembled WGS sequence"/>
</dbReference>
<keyword evidence="1" id="KW-1133">Transmembrane helix</keyword>
<evidence type="ECO:0000313" key="3">
    <source>
        <dbReference type="Proteomes" id="UP000823897"/>
    </source>
</evidence>
<feature type="transmembrane region" description="Helical" evidence="1">
    <location>
        <begin position="182"/>
        <end position="204"/>
    </location>
</feature>
<gene>
    <name evidence="2" type="ORF">H9911_07555</name>
</gene>
<comment type="caution">
    <text evidence="2">The sequence shown here is derived from an EMBL/GenBank/DDBJ whole genome shotgun (WGS) entry which is preliminary data.</text>
</comment>
<organism evidence="2 3">
    <name type="scientific">Candidatus Mediterraneibacter tabaqchaliae</name>
    <dbReference type="NCBI Taxonomy" id="2838689"/>
    <lineage>
        <taxon>Bacteria</taxon>
        <taxon>Bacillati</taxon>
        <taxon>Bacillota</taxon>
        <taxon>Clostridia</taxon>
        <taxon>Lachnospirales</taxon>
        <taxon>Lachnospiraceae</taxon>
        <taxon>Mediterraneibacter</taxon>
    </lineage>
</organism>
<reference evidence="2" key="2">
    <citation type="submission" date="2021-04" db="EMBL/GenBank/DDBJ databases">
        <authorList>
            <person name="Gilroy R."/>
        </authorList>
    </citation>
    <scope>NUCLEOTIDE SEQUENCE</scope>
    <source>
        <strain evidence="2">ChiGjej3B3-11674</strain>
    </source>
</reference>
<feature type="transmembrane region" description="Helical" evidence="1">
    <location>
        <begin position="20"/>
        <end position="36"/>
    </location>
</feature>
<dbReference type="InterPro" id="IPR025699">
    <property type="entry name" value="ABC2_memb-like"/>
</dbReference>
<evidence type="ECO:0000256" key="1">
    <source>
        <dbReference type="SAM" id="Phobius"/>
    </source>
</evidence>